<feature type="region of interest" description="Disordered" evidence="1">
    <location>
        <begin position="155"/>
        <end position="182"/>
    </location>
</feature>
<feature type="compositionally biased region" description="Polar residues" evidence="1">
    <location>
        <begin position="8"/>
        <end position="50"/>
    </location>
</feature>
<dbReference type="InterPro" id="IPR025295">
    <property type="entry name" value="eCIS_core_dom"/>
</dbReference>
<evidence type="ECO:0000259" key="2">
    <source>
        <dbReference type="Pfam" id="PF13699"/>
    </source>
</evidence>
<gene>
    <name evidence="3" type="ORF">Cylst_4563</name>
</gene>
<dbReference type="AlphaFoldDB" id="K9X1Y8"/>
<reference evidence="3 4" key="1">
    <citation type="submission" date="2012-06" db="EMBL/GenBank/DDBJ databases">
        <title>Finished chromosome of genome of Cylindrospermum stagnale PCC 7417.</title>
        <authorList>
            <consortium name="US DOE Joint Genome Institute"/>
            <person name="Gugger M."/>
            <person name="Coursin T."/>
            <person name="Rippka R."/>
            <person name="Tandeau De Marsac N."/>
            <person name="Huntemann M."/>
            <person name="Wei C.-L."/>
            <person name="Han J."/>
            <person name="Detter J.C."/>
            <person name="Han C."/>
            <person name="Tapia R."/>
            <person name="Chen A."/>
            <person name="Kyrpides N."/>
            <person name="Mavromatis K."/>
            <person name="Markowitz V."/>
            <person name="Szeto E."/>
            <person name="Ivanova N."/>
            <person name="Pagani I."/>
            <person name="Pati A."/>
            <person name="Goodwin L."/>
            <person name="Nordberg H.P."/>
            <person name="Cantor M.N."/>
            <person name="Hua S.X."/>
            <person name="Woyke T."/>
            <person name="Kerfeld C.A."/>
        </authorList>
    </citation>
    <scope>NUCLEOTIDE SEQUENCE [LARGE SCALE GENOMIC DNA]</scope>
    <source>
        <strain evidence="3 4">PCC 7417</strain>
    </source>
</reference>
<organism evidence="3 4">
    <name type="scientific">Cylindrospermum stagnale PCC 7417</name>
    <dbReference type="NCBI Taxonomy" id="56107"/>
    <lineage>
        <taxon>Bacteria</taxon>
        <taxon>Bacillati</taxon>
        <taxon>Cyanobacteriota</taxon>
        <taxon>Cyanophyceae</taxon>
        <taxon>Nostocales</taxon>
        <taxon>Nostocaceae</taxon>
        <taxon>Cylindrospermum</taxon>
    </lineage>
</organism>
<protein>
    <recommendedName>
        <fullName evidence="2">eCIS core domain-containing protein</fullName>
    </recommendedName>
</protein>
<dbReference type="EMBL" id="CP003642">
    <property type="protein sequence ID" value="AFZ26640.1"/>
    <property type="molecule type" value="Genomic_DNA"/>
</dbReference>
<feature type="compositionally biased region" description="Basic and acidic residues" evidence="1">
    <location>
        <begin position="418"/>
        <end position="433"/>
    </location>
</feature>
<dbReference type="STRING" id="56107.Cylst_4563"/>
<evidence type="ECO:0000313" key="4">
    <source>
        <dbReference type="Proteomes" id="UP000010475"/>
    </source>
</evidence>
<keyword evidence="4" id="KW-1185">Reference proteome</keyword>
<evidence type="ECO:0000313" key="3">
    <source>
        <dbReference type="EMBL" id="AFZ26640.1"/>
    </source>
</evidence>
<feature type="compositionally biased region" description="Polar residues" evidence="1">
    <location>
        <begin position="158"/>
        <end position="174"/>
    </location>
</feature>
<feature type="compositionally biased region" description="Polar residues" evidence="1">
    <location>
        <begin position="434"/>
        <end position="448"/>
    </location>
</feature>
<dbReference type="OrthoDB" id="292792at2"/>
<dbReference type="eggNOG" id="COG3064">
    <property type="taxonomic scope" value="Bacteria"/>
</dbReference>
<dbReference type="HOGENOM" id="CLU_528654_0_0_3"/>
<sequence>MSRHKVQKSSFGNNAVPKKSSSLNQANSWTNPYQQRNAKASEQPINTVKPPTTAEWLQDNVFLKAIETRKAQLQRQQLEENAGTEPQLESIQTKLTVGEPGDKFEPVADMMASRVMSMPDNAVQRLLAPEEQTEQEVQTKPANAITPLVQRAAMPATDGSSQAGGNIESRLNSSKGGGSPLSADVRGFMEPRFGADFSSVRVHTGSEAVQMSRELGAQAFTHGSNVYFGEGKAPGNNELTAHELTHVVQQGGGVQFQQGQNSQKHQDTKAAVVSLTSLVQQNVIAPRIQRWVLPTDWLDYIGLTVDAAERIYIELKYKEGQEKDFKRFVNNLFIAIDLVFAAAPGAGGGGLALRASHSGAVVAWAATPDSLKLKIAAEVAKRMGWPVTRALQMANIYFSATEGSGGEEENRPWKEDAYHGQKPEYENPGHHDPSSPNFRGQGSKTSKLPQDAEEVYKKAIPEKDGRTWWGRNSQGEYYRYQGSNGKVHWNGRQQSERGLKVPDYIKKRFEGLNQR</sequence>
<dbReference type="RefSeq" id="WP_015209879.1">
    <property type="nucleotide sequence ID" value="NC_019757.1"/>
</dbReference>
<evidence type="ECO:0000256" key="1">
    <source>
        <dbReference type="SAM" id="MobiDB-lite"/>
    </source>
</evidence>
<feature type="domain" description="eCIS core" evidence="2">
    <location>
        <begin position="180"/>
        <end position="253"/>
    </location>
</feature>
<dbReference type="Pfam" id="PF13699">
    <property type="entry name" value="eCIS_core"/>
    <property type="match status" value="1"/>
</dbReference>
<accession>K9X1Y8</accession>
<dbReference type="Proteomes" id="UP000010475">
    <property type="component" value="Chromosome"/>
</dbReference>
<proteinExistence type="predicted"/>
<name>K9X1Y8_9NOST</name>
<feature type="region of interest" description="Disordered" evidence="1">
    <location>
        <begin position="1"/>
        <end position="52"/>
    </location>
</feature>
<dbReference type="PATRIC" id="fig|56107.3.peg.5013"/>
<dbReference type="KEGG" id="csg:Cylst_4563"/>
<feature type="region of interest" description="Disordered" evidence="1">
    <location>
        <begin position="418"/>
        <end position="450"/>
    </location>
</feature>